<evidence type="ECO:0000313" key="1">
    <source>
        <dbReference type="EMBL" id="VDK21130.1"/>
    </source>
</evidence>
<organism evidence="3">
    <name type="scientific">Anisakis simplex</name>
    <name type="common">Herring worm</name>
    <dbReference type="NCBI Taxonomy" id="6269"/>
    <lineage>
        <taxon>Eukaryota</taxon>
        <taxon>Metazoa</taxon>
        <taxon>Ecdysozoa</taxon>
        <taxon>Nematoda</taxon>
        <taxon>Chromadorea</taxon>
        <taxon>Rhabditida</taxon>
        <taxon>Spirurina</taxon>
        <taxon>Ascaridomorpha</taxon>
        <taxon>Ascaridoidea</taxon>
        <taxon>Anisakidae</taxon>
        <taxon>Anisakis</taxon>
        <taxon>Anisakis simplex complex</taxon>
    </lineage>
</organism>
<dbReference type="Proteomes" id="UP000267096">
    <property type="component" value="Unassembled WGS sequence"/>
</dbReference>
<gene>
    <name evidence="1" type="ORF">ASIM_LOCUS3092</name>
</gene>
<accession>A0A0M3J6Q8</accession>
<protein>
    <submittedName>
        <fullName evidence="3">Transposase</fullName>
    </submittedName>
</protein>
<dbReference type="WBParaSite" id="ASIM_0000324801-mRNA-1">
    <property type="protein sequence ID" value="ASIM_0000324801-mRNA-1"/>
    <property type="gene ID" value="ASIM_0000324801"/>
</dbReference>
<proteinExistence type="predicted"/>
<evidence type="ECO:0000313" key="2">
    <source>
        <dbReference type="Proteomes" id="UP000267096"/>
    </source>
</evidence>
<dbReference type="EMBL" id="UYRR01004561">
    <property type="protein sequence ID" value="VDK21130.1"/>
    <property type="molecule type" value="Genomic_DNA"/>
</dbReference>
<evidence type="ECO:0000313" key="3">
    <source>
        <dbReference type="WBParaSite" id="ASIM_0000324801-mRNA-1"/>
    </source>
</evidence>
<keyword evidence="2" id="KW-1185">Reference proteome</keyword>
<name>A0A0M3J6Q8_ANISI</name>
<dbReference type="AlphaFoldDB" id="A0A0M3J6Q8"/>
<reference evidence="1 2" key="2">
    <citation type="submission" date="2018-11" db="EMBL/GenBank/DDBJ databases">
        <authorList>
            <consortium name="Pathogen Informatics"/>
        </authorList>
    </citation>
    <scope>NUCLEOTIDE SEQUENCE [LARGE SCALE GENOMIC DNA]</scope>
</reference>
<sequence>MQFLSPNKHVRLTSNDSVDIQRLSESQSAGYERITQLLNTDTQLRSDLKPLVPSVHGYHCLKPSAASVHNDPDGFRCWKLNKWNVFRNKQTKKNKNYAEKRYRRGASNRKHVEDSNNLLADYLNSYSLQKMKGLLGIIRARDTDDIPVHSVELRINYQDVKVYSDRIIIRLGIL</sequence>
<reference evidence="3" key="1">
    <citation type="submission" date="2017-02" db="UniProtKB">
        <authorList>
            <consortium name="WormBaseParasite"/>
        </authorList>
    </citation>
    <scope>IDENTIFICATION</scope>
</reference>